<comment type="caution">
    <text evidence="3">The sequence shown here is derived from an EMBL/GenBank/DDBJ whole genome shotgun (WGS) entry which is preliminary data.</text>
</comment>
<evidence type="ECO:0000313" key="4">
    <source>
        <dbReference type="Proteomes" id="UP001347796"/>
    </source>
</evidence>
<feature type="transmembrane region" description="Helical" evidence="1">
    <location>
        <begin position="306"/>
        <end position="328"/>
    </location>
</feature>
<sequence length="645" mass="74855">MDQSQDLDQITIANHRMFRKNRITFNWKWNSFRVFLLLCLNLIFVYPYKFSSWFFVLKLDMVEAWATSDERVFNGGDIDMSCNWFSTDTKGCFWIKEPGIPIVEDDRHKVTTSSFLFWYHTSKLHISAIEKHDLGHYQCMCYNRHVPIRVETLRFAETETVWTDVPILGHLTFYLPGISPRESLDFYYTINDKLPVDKFNIFRCSWGLYPLIVWQQSTLSLTFDKIIEHSDKLSKMDICPSSDGYGTYKFFIRRQVFNKALNKTETQTSQYPTVFHVGIRYGLVGLDQYIPILSLVVFVLRAVANIFILLGFFAFSFIGTNLLAVRVLNIRAEKGFKKKLFDFCNIPNDILQVETDIHVTFKYRSGITRDIILLLILILNRHFKILGYLGAINYIGVLFDLIFSYSDTILLFKILLFKQVTTYTYYDRILDDNTRPGSLGGILPMDQYVKVYDIYLSYSDRDIVFVKDEILPVLQGRGLRVFLRHRDILPGRSVLTESENAICSSKAFLVVATDNYLKDYSRNHFELPLLKTVVNRSDIPDTNLLILISPTCALNEYMFDKYTIICITNDQFLHGEERGEIDLWIRTINDGYNVIARLTPDGIVSEPLTNSWSTIADRECGMHGTYSVILCPQDICIGPDVTVLH</sequence>
<keyword evidence="1" id="KW-0472">Membrane</keyword>
<keyword evidence="1" id="KW-0812">Transmembrane</keyword>
<dbReference type="Gene3D" id="2.60.40.10">
    <property type="entry name" value="Immunoglobulins"/>
    <property type="match status" value="1"/>
</dbReference>
<feature type="transmembrane region" description="Helical" evidence="1">
    <location>
        <begin position="31"/>
        <end position="48"/>
    </location>
</feature>
<dbReference type="AlphaFoldDB" id="A0AAN8JMW6"/>
<dbReference type="GO" id="GO:0007165">
    <property type="term" value="P:signal transduction"/>
    <property type="evidence" value="ECO:0007669"/>
    <property type="project" value="InterPro"/>
</dbReference>
<protein>
    <recommendedName>
        <fullName evidence="2">TIR domain-containing protein</fullName>
    </recommendedName>
</protein>
<dbReference type="Pfam" id="PF13676">
    <property type="entry name" value="TIR_2"/>
    <property type="match status" value="1"/>
</dbReference>
<dbReference type="InterPro" id="IPR035897">
    <property type="entry name" value="Toll_tir_struct_dom_sf"/>
</dbReference>
<name>A0AAN8JMW6_PATCE</name>
<dbReference type="InterPro" id="IPR000157">
    <property type="entry name" value="TIR_dom"/>
</dbReference>
<feature type="domain" description="TIR" evidence="2">
    <location>
        <begin position="450"/>
        <end position="591"/>
    </location>
</feature>
<dbReference type="SUPFAM" id="SSF52200">
    <property type="entry name" value="Toll/Interleukin receptor TIR domain"/>
    <property type="match status" value="1"/>
</dbReference>
<evidence type="ECO:0000313" key="3">
    <source>
        <dbReference type="EMBL" id="KAK6177739.1"/>
    </source>
</evidence>
<accession>A0AAN8JMW6</accession>
<dbReference type="PROSITE" id="PS50104">
    <property type="entry name" value="TIR"/>
    <property type="match status" value="1"/>
</dbReference>
<dbReference type="InterPro" id="IPR013783">
    <property type="entry name" value="Ig-like_fold"/>
</dbReference>
<organism evidence="3 4">
    <name type="scientific">Patella caerulea</name>
    <name type="common">Rayed Mediterranean limpet</name>
    <dbReference type="NCBI Taxonomy" id="87958"/>
    <lineage>
        <taxon>Eukaryota</taxon>
        <taxon>Metazoa</taxon>
        <taxon>Spiralia</taxon>
        <taxon>Lophotrochozoa</taxon>
        <taxon>Mollusca</taxon>
        <taxon>Gastropoda</taxon>
        <taxon>Patellogastropoda</taxon>
        <taxon>Patelloidea</taxon>
        <taxon>Patellidae</taxon>
        <taxon>Patella</taxon>
    </lineage>
</organism>
<dbReference type="SUPFAM" id="SSF48726">
    <property type="entry name" value="Immunoglobulin"/>
    <property type="match status" value="1"/>
</dbReference>
<evidence type="ECO:0000256" key="1">
    <source>
        <dbReference type="SAM" id="Phobius"/>
    </source>
</evidence>
<keyword evidence="1" id="KW-1133">Transmembrane helix</keyword>
<dbReference type="Gene3D" id="3.40.50.10140">
    <property type="entry name" value="Toll/interleukin-1 receptor homology (TIR) domain"/>
    <property type="match status" value="1"/>
</dbReference>
<evidence type="ECO:0000259" key="2">
    <source>
        <dbReference type="PROSITE" id="PS50104"/>
    </source>
</evidence>
<gene>
    <name evidence="3" type="ORF">SNE40_015783</name>
</gene>
<dbReference type="EMBL" id="JAZGQO010000010">
    <property type="protein sequence ID" value="KAK6177739.1"/>
    <property type="molecule type" value="Genomic_DNA"/>
</dbReference>
<proteinExistence type="predicted"/>
<feature type="transmembrane region" description="Helical" evidence="1">
    <location>
        <begin position="395"/>
        <end position="416"/>
    </location>
</feature>
<reference evidence="3 4" key="1">
    <citation type="submission" date="2024-01" db="EMBL/GenBank/DDBJ databases">
        <title>The genome of the rayed Mediterranean limpet Patella caerulea (Linnaeus, 1758).</title>
        <authorList>
            <person name="Anh-Thu Weber A."/>
            <person name="Halstead-Nussloch G."/>
        </authorList>
    </citation>
    <scope>NUCLEOTIDE SEQUENCE [LARGE SCALE GENOMIC DNA]</scope>
    <source>
        <strain evidence="3">AATW-2023a</strain>
        <tissue evidence="3">Whole specimen</tissue>
    </source>
</reference>
<dbReference type="InterPro" id="IPR036179">
    <property type="entry name" value="Ig-like_dom_sf"/>
</dbReference>
<dbReference type="Proteomes" id="UP001347796">
    <property type="component" value="Unassembled WGS sequence"/>
</dbReference>
<keyword evidence="4" id="KW-1185">Reference proteome</keyword>